<dbReference type="Gene3D" id="3.10.450.50">
    <property type="match status" value="1"/>
</dbReference>
<evidence type="ECO:0000313" key="3">
    <source>
        <dbReference type="EMBL" id="RCW81595.1"/>
    </source>
</evidence>
<evidence type="ECO:0000256" key="1">
    <source>
        <dbReference type="SAM" id="MobiDB-lite"/>
    </source>
</evidence>
<gene>
    <name evidence="3" type="ORF">C7476_110149</name>
</gene>
<dbReference type="Proteomes" id="UP000253324">
    <property type="component" value="Unassembled WGS sequence"/>
</dbReference>
<dbReference type="RefSeq" id="WP_181872488.1">
    <property type="nucleotide sequence ID" value="NZ_QPJM01000010.1"/>
</dbReference>
<reference evidence="3 4" key="1">
    <citation type="submission" date="2018-07" db="EMBL/GenBank/DDBJ databases">
        <title>Genomic Encyclopedia of Type Strains, Phase III (KMG-III): the genomes of soil and plant-associated and newly described type strains.</title>
        <authorList>
            <person name="Whitman W."/>
        </authorList>
    </citation>
    <scope>NUCLEOTIDE SEQUENCE [LARGE SCALE GENOMIC DNA]</scope>
    <source>
        <strain evidence="3 4">31-25a</strain>
    </source>
</reference>
<accession>A0A368YN36</accession>
<sequence length="165" mass="18824">MNLLGSGISELLPFFVRTSVTQNDSANGEALWEMERGFWLNDAAYYTTFLAPDCIMVFPEPPGVLVGNEITAALEQAPRWQTIEMENGSLVELDTRVTVLTYRAIAQRDGDLPYRALCSSIYTRTNSQWLLVHHQQTPLPPEQQTHMKDQNHGRKKNTRQADRHH</sequence>
<dbReference type="SUPFAM" id="SSF54427">
    <property type="entry name" value="NTF2-like"/>
    <property type="match status" value="1"/>
</dbReference>
<dbReference type="AlphaFoldDB" id="A0A368YN36"/>
<proteinExistence type="predicted"/>
<feature type="compositionally biased region" description="Basic residues" evidence="1">
    <location>
        <begin position="153"/>
        <end position="165"/>
    </location>
</feature>
<protein>
    <submittedName>
        <fullName evidence="3">Uncharacterized protein DUF4440</fullName>
    </submittedName>
</protein>
<keyword evidence="4" id="KW-1185">Reference proteome</keyword>
<dbReference type="Pfam" id="PF14534">
    <property type="entry name" value="DUF4440"/>
    <property type="match status" value="1"/>
</dbReference>
<organism evidence="3 4">
    <name type="scientific">Phyllobacterium bourgognense</name>
    <dbReference type="NCBI Taxonomy" id="314236"/>
    <lineage>
        <taxon>Bacteria</taxon>
        <taxon>Pseudomonadati</taxon>
        <taxon>Pseudomonadota</taxon>
        <taxon>Alphaproteobacteria</taxon>
        <taxon>Hyphomicrobiales</taxon>
        <taxon>Phyllobacteriaceae</taxon>
        <taxon>Phyllobacterium</taxon>
    </lineage>
</organism>
<name>A0A368YN36_9HYPH</name>
<dbReference type="InterPro" id="IPR027843">
    <property type="entry name" value="DUF4440"/>
</dbReference>
<dbReference type="InterPro" id="IPR032710">
    <property type="entry name" value="NTF2-like_dom_sf"/>
</dbReference>
<evidence type="ECO:0000313" key="4">
    <source>
        <dbReference type="Proteomes" id="UP000253324"/>
    </source>
</evidence>
<dbReference type="EMBL" id="QPJM01000010">
    <property type="protein sequence ID" value="RCW81595.1"/>
    <property type="molecule type" value="Genomic_DNA"/>
</dbReference>
<comment type="caution">
    <text evidence="3">The sequence shown here is derived from an EMBL/GenBank/DDBJ whole genome shotgun (WGS) entry which is preliminary data.</text>
</comment>
<feature type="region of interest" description="Disordered" evidence="1">
    <location>
        <begin position="139"/>
        <end position="165"/>
    </location>
</feature>
<feature type="domain" description="DUF4440" evidence="2">
    <location>
        <begin position="41"/>
        <end position="131"/>
    </location>
</feature>
<evidence type="ECO:0000259" key="2">
    <source>
        <dbReference type="Pfam" id="PF14534"/>
    </source>
</evidence>